<dbReference type="AlphaFoldDB" id="A0A7E4VPF9"/>
<accession>A0A7E4VPF9</accession>
<evidence type="ECO:0000313" key="2">
    <source>
        <dbReference type="WBParaSite" id="Pan_g23029.t1"/>
    </source>
</evidence>
<sequence>MFVGVIHPELLRIYTYDGQDYEWHETGDEHVNKWGHNEIPDKFDYLLTRINLHYDVLIILSTPMPYIPALKAIADKYANYVSVHPVIAGVLTEFINEHFNEDMATKVKKTFAVIIDGDGYDYYKFTVSNPKEFELAKSVYHAVEIQLNFESLAVPPEYILIGYVVDLIPDADVADLCENPPFGMNVKIPIQSQPIEDFLMTAFRGGIRIALSRVAETSDYKIHDFCEKTYVSIGGHVSTVSPWGAPYDRKFKNEHHMDRGHVRVYTSNSICFDVDNEGNLAGLRRKSETVFWQSRIPKCVVTLKTYVDQFGVAVFELHVPPIVVQAKKVDVAPVAVKKVRCADVADFKHKEQIYGNVFPSNKMLVIGAGVLEHPAIEAIPTGTVLTAQHIHDFYTKFFNDIPVSELKTFVLAHDGTYPAPLINTAIDLARQVFDDKQVSINVVSPQTVMFFYHLRKTPYQSDATNFYTIAMFITADMFTAVYIRHHVADRTHQIIDSWRVSFKTPNEAFQHIHSGKHDGPTFTYQSVTLYADDIEPYKPYCHQFDIRYKQLSPAWFEHNVLHLASHLNSASAAQLIDRNAMVIIKFNRSRGVVFYDGKDVGNSYQRRIEIPAGTRKIKLYQNVSHRADSEFVLFETHDVPEGLDSVLISLEFHGFTNLPTVTMVPNLCEFRYSAPKID</sequence>
<organism evidence="1 2">
    <name type="scientific">Panagrellus redivivus</name>
    <name type="common">Microworm</name>
    <dbReference type="NCBI Taxonomy" id="6233"/>
    <lineage>
        <taxon>Eukaryota</taxon>
        <taxon>Metazoa</taxon>
        <taxon>Ecdysozoa</taxon>
        <taxon>Nematoda</taxon>
        <taxon>Chromadorea</taxon>
        <taxon>Rhabditida</taxon>
        <taxon>Tylenchina</taxon>
        <taxon>Panagrolaimomorpha</taxon>
        <taxon>Panagrolaimoidea</taxon>
        <taxon>Panagrolaimidae</taxon>
        <taxon>Panagrellus</taxon>
    </lineage>
</organism>
<evidence type="ECO:0000313" key="1">
    <source>
        <dbReference type="Proteomes" id="UP000492821"/>
    </source>
</evidence>
<name>A0A7E4VPF9_PANRE</name>
<proteinExistence type="predicted"/>
<reference evidence="1" key="1">
    <citation type="journal article" date="2013" name="Genetics">
        <title>The draft genome and transcriptome of Panagrellus redivivus are shaped by the harsh demands of a free-living lifestyle.</title>
        <authorList>
            <person name="Srinivasan J."/>
            <person name="Dillman A.R."/>
            <person name="Macchietto M.G."/>
            <person name="Heikkinen L."/>
            <person name="Lakso M."/>
            <person name="Fracchia K.M."/>
            <person name="Antoshechkin I."/>
            <person name="Mortazavi A."/>
            <person name="Wong G."/>
            <person name="Sternberg P.W."/>
        </authorList>
    </citation>
    <scope>NUCLEOTIDE SEQUENCE [LARGE SCALE GENOMIC DNA]</scope>
    <source>
        <strain evidence="1">MT8872</strain>
    </source>
</reference>
<reference evidence="2" key="2">
    <citation type="submission" date="2020-10" db="UniProtKB">
        <authorList>
            <consortium name="WormBaseParasite"/>
        </authorList>
    </citation>
    <scope>IDENTIFICATION</scope>
</reference>
<dbReference type="Proteomes" id="UP000492821">
    <property type="component" value="Unassembled WGS sequence"/>
</dbReference>
<keyword evidence="1" id="KW-1185">Reference proteome</keyword>
<protein>
    <submittedName>
        <fullName evidence="2">Pyr_redox_2 domain-containing protein</fullName>
    </submittedName>
</protein>
<dbReference type="WBParaSite" id="Pan_g23029.t1">
    <property type="protein sequence ID" value="Pan_g23029.t1"/>
    <property type="gene ID" value="Pan_g23029"/>
</dbReference>